<dbReference type="PANTHER" id="PTHR30126">
    <property type="entry name" value="HTH-TYPE TRANSCRIPTIONAL REGULATOR"/>
    <property type="match status" value="1"/>
</dbReference>
<dbReference type="AlphaFoldDB" id="A0A1L7CNY4"/>
<keyword evidence="4" id="KW-0804">Transcription</keyword>
<dbReference type="GeneID" id="82881090"/>
<dbReference type="RefSeq" id="WP_075730460.1">
    <property type="nucleotide sequence ID" value="NZ_BJNB01000005.1"/>
</dbReference>
<dbReference type="InterPro" id="IPR036390">
    <property type="entry name" value="WH_DNA-bd_sf"/>
</dbReference>
<feature type="domain" description="HTH lysR-type" evidence="5">
    <location>
        <begin position="4"/>
        <end position="61"/>
    </location>
</feature>
<dbReference type="PANTHER" id="PTHR30126:SF39">
    <property type="entry name" value="HTH-TYPE TRANSCRIPTIONAL REGULATOR CYSL"/>
    <property type="match status" value="1"/>
</dbReference>
<keyword evidence="3" id="KW-0238">DNA-binding</keyword>
<protein>
    <submittedName>
        <fullName evidence="7">HTH-type transcriptional regulator</fullName>
    </submittedName>
</protein>
<evidence type="ECO:0000313" key="7">
    <source>
        <dbReference type="EMBL" id="GEB97074.1"/>
    </source>
</evidence>
<dbReference type="Proteomes" id="UP000185479">
    <property type="component" value="Chromosome"/>
</dbReference>
<dbReference type="GO" id="GO:0003700">
    <property type="term" value="F:DNA-binding transcription factor activity"/>
    <property type="evidence" value="ECO:0007669"/>
    <property type="project" value="InterPro"/>
</dbReference>
<dbReference type="InterPro" id="IPR036388">
    <property type="entry name" value="WH-like_DNA-bd_sf"/>
</dbReference>
<evidence type="ECO:0000256" key="4">
    <source>
        <dbReference type="ARBA" id="ARBA00023163"/>
    </source>
</evidence>
<dbReference type="EMBL" id="BJNB01000005">
    <property type="protein sequence ID" value="GEB97074.1"/>
    <property type="molecule type" value="Genomic_DNA"/>
</dbReference>
<gene>
    <name evidence="7" type="ORF">CFL01nite_05690</name>
    <name evidence="6" type="ORF">CFLV_10385</name>
</gene>
<dbReference type="Pfam" id="PF00126">
    <property type="entry name" value="HTH_1"/>
    <property type="match status" value="1"/>
</dbReference>
<dbReference type="EMBL" id="CP009246">
    <property type="protein sequence ID" value="APT87528.1"/>
    <property type="molecule type" value="Genomic_DNA"/>
</dbReference>
<name>A0A1L7CNY4_CORFL</name>
<evidence type="ECO:0000256" key="1">
    <source>
        <dbReference type="ARBA" id="ARBA00009437"/>
    </source>
</evidence>
<comment type="similarity">
    <text evidence="1">Belongs to the LysR transcriptional regulatory family.</text>
</comment>
<accession>A0A1L7CNY4</accession>
<dbReference type="OrthoDB" id="9808620at2"/>
<dbReference type="Pfam" id="PF03466">
    <property type="entry name" value="LysR_substrate"/>
    <property type="match status" value="1"/>
</dbReference>
<dbReference type="InterPro" id="IPR000847">
    <property type="entry name" value="LysR_HTH_N"/>
</dbReference>
<dbReference type="GO" id="GO:0000976">
    <property type="term" value="F:transcription cis-regulatory region binding"/>
    <property type="evidence" value="ECO:0007669"/>
    <property type="project" value="TreeGrafter"/>
</dbReference>
<evidence type="ECO:0000256" key="3">
    <source>
        <dbReference type="ARBA" id="ARBA00023125"/>
    </source>
</evidence>
<reference evidence="6 8" key="1">
    <citation type="submission" date="2014-08" db="EMBL/GenBank/DDBJ databases">
        <title>Complete genome sequence of Corynebacterium flavescens OJ8(T)(=DSM 20296(T)), isolated from cheese.</title>
        <authorList>
            <person name="Ruckert C."/>
            <person name="Albersmeier A."/>
            <person name="Winkler A."/>
            <person name="Kalinowski J."/>
        </authorList>
    </citation>
    <scope>NUCLEOTIDE SEQUENCE [LARGE SCALE GENOMIC DNA]</scope>
    <source>
        <strain evidence="6 8">OJ8</strain>
    </source>
</reference>
<keyword evidence="2" id="KW-0805">Transcription regulation</keyword>
<dbReference type="STRING" id="28028.CFLV_10385"/>
<dbReference type="KEGG" id="cfc:CFLV_10385"/>
<evidence type="ECO:0000313" key="8">
    <source>
        <dbReference type="Proteomes" id="UP000185479"/>
    </source>
</evidence>
<proteinExistence type="inferred from homology"/>
<keyword evidence="8" id="KW-1185">Reference proteome</keyword>
<dbReference type="InterPro" id="IPR005119">
    <property type="entry name" value="LysR_subst-bd"/>
</dbReference>
<evidence type="ECO:0000313" key="6">
    <source>
        <dbReference type="EMBL" id="APT87528.1"/>
    </source>
</evidence>
<sequence length="267" mass="28580">MQDLDLAALRALTLVGQEHSISAASASLGLSQQAVSLRIRRLEKEMGVRLLQRSARGSLPTAAGELVIGWARPVLAAAESFHASAVNLRNDSGSKVRVEASLTIAEHLMPQWIAQWREKVGGAGPVIQLKAENSSKVIEVVVARKHPWAQKRGVALQELARTPLVLRELGSGTREAFEHALADAGYPRSAEPAAVLETTLGVRSAIISGLAPGPLSSLAVAQDIEAGRLCRVQVTGLSIQRPLTVIWAGKRLPRHVRPLFEGSLPRV</sequence>
<dbReference type="Gene3D" id="3.40.190.10">
    <property type="entry name" value="Periplasmic binding protein-like II"/>
    <property type="match status" value="1"/>
</dbReference>
<dbReference type="SUPFAM" id="SSF53850">
    <property type="entry name" value="Periplasmic binding protein-like II"/>
    <property type="match status" value="1"/>
</dbReference>
<dbReference type="Proteomes" id="UP000315353">
    <property type="component" value="Unassembled WGS sequence"/>
</dbReference>
<evidence type="ECO:0000259" key="5">
    <source>
        <dbReference type="PROSITE" id="PS50931"/>
    </source>
</evidence>
<dbReference type="PRINTS" id="PR00039">
    <property type="entry name" value="HTHLYSR"/>
</dbReference>
<organism evidence="6 8">
    <name type="scientific">Corynebacterium flavescens</name>
    <dbReference type="NCBI Taxonomy" id="28028"/>
    <lineage>
        <taxon>Bacteria</taxon>
        <taxon>Bacillati</taxon>
        <taxon>Actinomycetota</taxon>
        <taxon>Actinomycetes</taxon>
        <taxon>Mycobacteriales</taxon>
        <taxon>Corynebacteriaceae</taxon>
        <taxon>Corynebacterium</taxon>
    </lineage>
</organism>
<reference evidence="7 9" key="2">
    <citation type="submission" date="2019-06" db="EMBL/GenBank/DDBJ databases">
        <title>Whole genome shotgun sequence of Corynebacterium flavescens NBRC 14136.</title>
        <authorList>
            <person name="Hosoyama A."/>
            <person name="Uohara A."/>
            <person name="Ohji S."/>
            <person name="Ichikawa N."/>
        </authorList>
    </citation>
    <scope>NUCLEOTIDE SEQUENCE [LARGE SCALE GENOMIC DNA]</scope>
    <source>
        <strain evidence="7 9">NBRC 14136</strain>
    </source>
</reference>
<evidence type="ECO:0000256" key="2">
    <source>
        <dbReference type="ARBA" id="ARBA00023015"/>
    </source>
</evidence>
<dbReference type="SUPFAM" id="SSF46785">
    <property type="entry name" value="Winged helix' DNA-binding domain"/>
    <property type="match status" value="1"/>
</dbReference>
<dbReference type="PROSITE" id="PS50931">
    <property type="entry name" value="HTH_LYSR"/>
    <property type="match status" value="1"/>
</dbReference>
<evidence type="ECO:0000313" key="9">
    <source>
        <dbReference type="Proteomes" id="UP000315353"/>
    </source>
</evidence>
<dbReference type="Gene3D" id="1.10.10.10">
    <property type="entry name" value="Winged helix-like DNA-binding domain superfamily/Winged helix DNA-binding domain"/>
    <property type="match status" value="1"/>
</dbReference>